<organism evidence="2">
    <name type="scientific">Auxenochlorella protothecoides</name>
    <name type="common">Green microalga</name>
    <name type="synonym">Chlorella protothecoides</name>
    <dbReference type="NCBI Taxonomy" id="3075"/>
    <lineage>
        <taxon>Eukaryota</taxon>
        <taxon>Viridiplantae</taxon>
        <taxon>Chlorophyta</taxon>
        <taxon>core chlorophytes</taxon>
        <taxon>Trebouxiophyceae</taxon>
        <taxon>Chlorellales</taxon>
        <taxon>Chlorellaceae</taxon>
        <taxon>Auxenochlorella</taxon>
    </lineage>
</organism>
<gene>
    <name evidence="2" type="ORF">g.4133</name>
</gene>
<dbReference type="EMBL" id="GDKF01001038">
    <property type="protein sequence ID" value="JAT77584.1"/>
    <property type="molecule type" value="Transcribed_RNA"/>
</dbReference>
<evidence type="ECO:0000313" key="2">
    <source>
        <dbReference type="EMBL" id="JAT77584.1"/>
    </source>
</evidence>
<dbReference type="InterPro" id="IPR050693">
    <property type="entry name" value="Hsp70_NEF-Inhibitors"/>
</dbReference>
<dbReference type="SUPFAM" id="SSF48371">
    <property type="entry name" value="ARM repeat"/>
    <property type="match status" value="1"/>
</dbReference>
<feature type="compositionally biased region" description="Polar residues" evidence="1">
    <location>
        <begin position="86"/>
        <end position="99"/>
    </location>
</feature>
<dbReference type="PANTHER" id="PTHR19316:SF18">
    <property type="entry name" value="HSP70-BINDING PROTEIN 1"/>
    <property type="match status" value="1"/>
</dbReference>
<dbReference type="GO" id="GO:0005783">
    <property type="term" value="C:endoplasmic reticulum"/>
    <property type="evidence" value="ECO:0007669"/>
    <property type="project" value="TreeGrafter"/>
</dbReference>
<dbReference type="Gene3D" id="1.25.10.10">
    <property type="entry name" value="Leucine-rich Repeat Variant"/>
    <property type="match status" value="1"/>
</dbReference>
<name>A0A1D2AEF5_AUXPR</name>
<protein>
    <recommendedName>
        <fullName evidence="3">Nucleotide exchange factor Fes1 domain-containing protein</fullName>
    </recommendedName>
</protein>
<accession>A0A1D2AEF5</accession>
<dbReference type="InterPro" id="IPR016024">
    <property type="entry name" value="ARM-type_fold"/>
</dbReference>
<dbReference type="GO" id="GO:0000774">
    <property type="term" value="F:adenyl-nucleotide exchange factor activity"/>
    <property type="evidence" value="ECO:0007669"/>
    <property type="project" value="TreeGrafter"/>
</dbReference>
<proteinExistence type="predicted"/>
<dbReference type="AlphaFoldDB" id="A0A1D2AEF5"/>
<reference evidence="2" key="1">
    <citation type="submission" date="2015-08" db="EMBL/GenBank/DDBJ databases">
        <authorList>
            <person name="Babu N.S."/>
            <person name="Beckwith C.J."/>
            <person name="Beseler K.G."/>
            <person name="Brison A."/>
            <person name="Carone J.V."/>
            <person name="Caskin T.P."/>
            <person name="Diamond M."/>
            <person name="Durham M.E."/>
            <person name="Foxe J.M."/>
            <person name="Go M."/>
            <person name="Henderson B.A."/>
            <person name="Jones I.B."/>
            <person name="McGettigan J.A."/>
            <person name="Micheletti S.J."/>
            <person name="Nasrallah M.E."/>
            <person name="Ortiz D."/>
            <person name="Piller C.R."/>
            <person name="Privatt S.R."/>
            <person name="Schneider S.L."/>
            <person name="Sharp S."/>
            <person name="Smith T.C."/>
            <person name="Stanton J.D."/>
            <person name="Ullery H.E."/>
            <person name="Wilson R.J."/>
            <person name="Serrano M.G."/>
            <person name="Buck G."/>
            <person name="Lee V."/>
            <person name="Wang Y."/>
            <person name="Carvalho R."/>
            <person name="Voegtly L."/>
            <person name="Shi R."/>
            <person name="Duckworth R."/>
            <person name="Johnson A."/>
            <person name="Loviza R."/>
            <person name="Walstead R."/>
            <person name="Shah Z."/>
            <person name="Kiflezghi M."/>
            <person name="Wade K."/>
            <person name="Ball S.L."/>
            <person name="Bradley K.W."/>
            <person name="Asai D.J."/>
            <person name="Bowman C.A."/>
            <person name="Russell D.A."/>
            <person name="Pope W.H."/>
            <person name="Jacobs-Sera D."/>
            <person name="Hendrix R.W."/>
            <person name="Hatfull G.F."/>
        </authorList>
    </citation>
    <scope>NUCLEOTIDE SEQUENCE</scope>
</reference>
<evidence type="ECO:0008006" key="3">
    <source>
        <dbReference type="Google" id="ProtNLM"/>
    </source>
</evidence>
<dbReference type="InterPro" id="IPR011989">
    <property type="entry name" value="ARM-like"/>
</dbReference>
<feature type="region of interest" description="Disordered" evidence="1">
    <location>
        <begin position="62"/>
        <end position="104"/>
    </location>
</feature>
<sequence length="382" mass="39725">MADMTIWKGLFEWSLAHQDGTAPARPLPESERAWLESAMRDSMIDLAKRMTEIKEVLDAHTATDAGAGTERDGSGSSPEVADASAASATGPSNSSTTYELTPPPAPAAVAAVSDAERLLEELLDIVESIDAARDLATIGGLPTLTQLLASPAPGLRWRAAEVAAACVQNNPEVQASFLAAPGLTERLVALLADADADCRTKALLALASLVRGHEPAMRWWLESAAGTQTLVRMLRNDPDARVRRKAAQLLGYCLGVDAAQAPLAASEGLLGALCRALSDEADAATREAAADLGVQLARSWRCAGSAMRGDAAFAAAAQAALARLDALPREDWGAAREEAEALRALGRVLAGEELWEGDSAALRQQLAVVPTSGAAAAPLALT</sequence>
<evidence type="ECO:0000256" key="1">
    <source>
        <dbReference type="SAM" id="MobiDB-lite"/>
    </source>
</evidence>
<dbReference type="PANTHER" id="PTHR19316">
    <property type="entry name" value="PROTEIN FOLDING REGULATOR"/>
    <property type="match status" value="1"/>
</dbReference>